<evidence type="ECO:0000256" key="2">
    <source>
        <dbReference type="ARBA" id="ARBA00023125"/>
    </source>
</evidence>
<accession>A0A8H4MCU6</accession>
<dbReference type="InterPro" id="IPR036864">
    <property type="entry name" value="Zn2-C6_fun-type_DNA-bd_sf"/>
</dbReference>
<dbReference type="InterPro" id="IPR001138">
    <property type="entry name" value="Zn2Cys6_DnaBD"/>
</dbReference>
<dbReference type="Pfam" id="PF00172">
    <property type="entry name" value="Zn_clus"/>
    <property type="match status" value="1"/>
</dbReference>
<evidence type="ECO:0000313" key="7">
    <source>
        <dbReference type="Proteomes" id="UP000653565"/>
    </source>
</evidence>
<dbReference type="AlphaFoldDB" id="A0A8H4MCU6"/>
<dbReference type="PROSITE" id="PS50048">
    <property type="entry name" value="ZN2_CY6_FUNGAL_2"/>
    <property type="match status" value="1"/>
</dbReference>
<keyword evidence="1" id="KW-0805">Transcription regulation</keyword>
<dbReference type="GO" id="GO:0008270">
    <property type="term" value="F:zinc ion binding"/>
    <property type="evidence" value="ECO:0007669"/>
    <property type="project" value="InterPro"/>
</dbReference>
<keyword evidence="3" id="KW-0804">Transcription</keyword>
<organism evidence="6 7">
    <name type="scientific">Aspergillus fumigatiaffinis</name>
    <dbReference type="NCBI Taxonomy" id="340414"/>
    <lineage>
        <taxon>Eukaryota</taxon>
        <taxon>Fungi</taxon>
        <taxon>Dikarya</taxon>
        <taxon>Ascomycota</taxon>
        <taxon>Pezizomycotina</taxon>
        <taxon>Eurotiomycetes</taxon>
        <taxon>Eurotiomycetidae</taxon>
        <taxon>Eurotiales</taxon>
        <taxon>Aspergillaceae</taxon>
        <taxon>Aspergillus</taxon>
        <taxon>Aspergillus subgen. Fumigati</taxon>
    </lineage>
</organism>
<gene>
    <name evidence="6" type="ORF">CNMCM6805_006949</name>
</gene>
<dbReference type="OrthoDB" id="5429770at2759"/>
<name>A0A8H4MCU6_9EURO</name>
<dbReference type="InterPro" id="IPR053175">
    <property type="entry name" value="DHMBA_Reg_Transcription_Factor"/>
</dbReference>
<dbReference type="GO" id="GO:0000981">
    <property type="term" value="F:DNA-binding transcription factor activity, RNA polymerase II-specific"/>
    <property type="evidence" value="ECO:0007669"/>
    <property type="project" value="InterPro"/>
</dbReference>
<evidence type="ECO:0000256" key="1">
    <source>
        <dbReference type="ARBA" id="ARBA00023015"/>
    </source>
</evidence>
<protein>
    <recommendedName>
        <fullName evidence="5">Zn(2)-C6 fungal-type domain-containing protein</fullName>
    </recommendedName>
</protein>
<keyword evidence="7" id="KW-1185">Reference proteome</keyword>
<reference evidence="6" key="2">
    <citation type="submission" date="2020-04" db="EMBL/GenBank/DDBJ databases">
        <authorList>
            <person name="Santos R.A.C."/>
            <person name="Steenwyk J.L."/>
            <person name="Rivero-Menendez O."/>
            <person name="Mead M.E."/>
            <person name="Silva L.P."/>
            <person name="Bastos R.W."/>
            <person name="Alastruey-Izquierdo A."/>
            <person name="Goldman G.H."/>
            <person name="Rokas A."/>
        </authorList>
    </citation>
    <scope>NUCLEOTIDE SEQUENCE</scope>
    <source>
        <strain evidence="6">CNM-CM6805</strain>
    </source>
</reference>
<keyword evidence="4" id="KW-0539">Nucleus</keyword>
<comment type="caution">
    <text evidence="6">The sequence shown here is derived from an EMBL/GenBank/DDBJ whole genome shotgun (WGS) entry which is preliminary data.</text>
</comment>
<proteinExistence type="predicted"/>
<sequence length="449" mass="50381">MVSVSRGKLGCENCRSRRIKCNQLRPRCSQCARAGLQCSGYRTVLDLVFQDQTARIAQKYHGTDITLHGKDRHHNITFFVPPMPMEEIALQHYLDQFNITQGPSPLRAQERPKIIVTSVISVGLAALAAAHRDPQLMQLARGKYATALRLLARAIHGPEQSPAAYMATSSFNLSMFEMIMYDNRSDSYQWLKHIYGMTAVLSSGGLAGMNRTQMTAVLQVCYTVAIACIISRQRVPSFLVDLVQSAEKANSEPPVELFPLLCSLVDLYVQTNQSQSQKRSHVTSKALEIVRSLQCWLARLPSPWTDPVNTVQSQREPDGCWIARVWIYYRLCRILAHIVIQSSLASPLQSISWALGDVSLAQSDSLSPVLCQMTSEIYDCIPSMLGSIYLRDKPSPYLSSNVFFLITILQALIKLTDKTSVVNNWSSRMCKLYGEDFGVMKELVMMRLC</sequence>
<dbReference type="SMART" id="SM00066">
    <property type="entry name" value="GAL4"/>
    <property type="match status" value="1"/>
</dbReference>
<dbReference type="SUPFAM" id="SSF57701">
    <property type="entry name" value="Zn2/Cys6 DNA-binding domain"/>
    <property type="match status" value="1"/>
</dbReference>
<dbReference type="PANTHER" id="PTHR38791">
    <property type="entry name" value="ZN(II)2CYS6 TRANSCRIPTION FACTOR (EUROFUNG)-RELATED-RELATED"/>
    <property type="match status" value="1"/>
</dbReference>
<dbReference type="Proteomes" id="UP000653565">
    <property type="component" value="Unassembled WGS sequence"/>
</dbReference>
<evidence type="ECO:0000256" key="4">
    <source>
        <dbReference type="ARBA" id="ARBA00023242"/>
    </source>
</evidence>
<evidence type="ECO:0000259" key="5">
    <source>
        <dbReference type="PROSITE" id="PS50048"/>
    </source>
</evidence>
<dbReference type="EMBL" id="JAAAPX010000045">
    <property type="protein sequence ID" value="KAF4237451.1"/>
    <property type="molecule type" value="Genomic_DNA"/>
</dbReference>
<feature type="domain" description="Zn(2)-C6 fungal-type" evidence="5">
    <location>
        <begin position="10"/>
        <end position="39"/>
    </location>
</feature>
<dbReference type="PROSITE" id="PS00463">
    <property type="entry name" value="ZN2_CY6_FUNGAL_1"/>
    <property type="match status" value="1"/>
</dbReference>
<reference evidence="6" key="1">
    <citation type="journal article" date="2020" name="bioRxiv">
        <title>Genomic and phenotypic heterogeneity of clinical isolates of the human pathogens Aspergillus fumigatus, Aspergillus lentulus and Aspergillus fumigatiaffinis.</title>
        <authorList>
            <person name="dos Santos R.A.C."/>
            <person name="Steenwyk J.L."/>
            <person name="Rivero-Menendez O."/>
            <person name="Mead M.E."/>
            <person name="Silva L.P."/>
            <person name="Bastos R.W."/>
            <person name="Alastruey-Izquierdo A."/>
            <person name="Goldman G.H."/>
            <person name="Rokas A."/>
        </authorList>
    </citation>
    <scope>NUCLEOTIDE SEQUENCE</scope>
    <source>
        <strain evidence="6">CNM-CM6805</strain>
    </source>
</reference>
<dbReference type="CDD" id="cd00067">
    <property type="entry name" value="GAL4"/>
    <property type="match status" value="1"/>
</dbReference>
<keyword evidence="2" id="KW-0238">DNA-binding</keyword>
<dbReference type="GO" id="GO:0003677">
    <property type="term" value="F:DNA binding"/>
    <property type="evidence" value="ECO:0007669"/>
    <property type="project" value="UniProtKB-KW"/>
</dbReference>
<evidence type="ECO:0000256" key="3">
    <source>
        <dbReference type="ARBA" id="ARBA00023163"/>
    </source>
</evidence>
<evidence type="ECO:0000313" key="6">
    <source>
        <dbReference type="EMBL" id="KAF4237451.1"/>
    </source>
</evidence>
<dbReference type="Gene3D" id="4.10.240.10">
    <property type="entry name" value="Zn(2)-C6 fungal-type DNA-binding domain"/>
    <property type="match status" value="1"/>
</dbReference>